<keyword evidence="2" id="KW-0614">Plasmid</keyword>
<dbReference type="InterPro" id="IPR036390">
    <property type="entry name" value="WH_DNA-bd_sf"/>
</dbReference>
<dbReference type="RefSeq" id="WP_010904228.1">
    <property type="nucleotide sequence ID" value="NC_010369.1"/>
</dbReference>
<feature type="region of interest" description="Disordered" evidence="1">
    <location>
        <begin position="164"/>
        <end position="203"/>
    </location>
</feature>
<dbReference type="InterPro" id="IPR036388">
    <property type="entry name" value="WH-like_DNA-bd_sf"/>
</dbReference>
<reference evidence="2 3" key="1">
    <citation type="journal article" date="2008" name="Genomics">
        <title>Evolution in the laboratory: the genome of Halobacterium salinarum strain R1 compared to that of strain NRC-1.</title>
        <authorList>
            <person name="Pfeiffer F."/>
            <person name="Schuster S.C."/>
            <person name="Broicher A."/>
            <person name="Falb M."/>
            <person name="Palm P."/>
            <person name="Rodewald K."/>
            <person name="Ruepp A."/>
            <person name="Soppa J."/>
            <person name="Tittor J."/>
            <person name="Oesterhelt D."/>
        </authorList>
    </citation>
    <scope>NUCLEOTIDE SEQUENCE [LARGE SCALE GENOMIC DNA]</scope>
    <source>
        <strain evidence="3">ATCC 29341 / DSM 671 / R1</strain>
        <plasmid evidence="3">Plasmid PHS2</plasmid>
    </source>
</reference>
<evidence type="ECO:0000313" key="3">
    <source>
        <dbReference type="Proteomes" id="UP000001321"/>
    </source>
</evidence>
<dbReference type="SUPFAM" id="SSF46785">
    <property type="entry name" value="Winged helix' DNA-binding domain"/>
    <property type="match status" value="1"/>
</dbReference>
<name>B0R9G7_HALS3</name>
<gene>
    <name evidence="2" type="ordered locus">OE_6098R</name>
</gene>
<proteinExistence type="predicted"/>
<dbReference type="AlphaFoldDB" id="B0R9G7"/>
<dbReference type="Gene3D" id="1.10.10.10">
    <property type="entry name" value="Winged helix-like DNA-binding domain superfamily/Winged helix DNA-binding domain"/>
    <property type="match status" value="1"/>
</dbReference>
<dbReference type="EMBL" id="AM774417">
    <property type="protein sequence ID" value="CAP15253.1"/>
    <property type="molecule type" value="Genomic_DNA"/>
</dbReference>
<organism evidence="2 3">
    <name type="scientific">Halobacterium salinarum (strain ATCC 29341 / DSM 671 / R1)</name>
    <dbReference type="NCBI Taxonomy" id="478009"/>
    <lineage>
        <taxon>Archaea</taxon>
        <taxon>Methanobacteriati</taxon>
        <taxon>Methanobacteriota</taxon>
        <taxon>Stenosarchaea group</taxon>
        <taxon>Halobacteria</taxon>
        <taxon>Halobacteriales</taxon>
        <taxon>Halobacteriaceae</taxon>
        <taxon>Halobacterium</taxon>
        <taxon>Halobacterium salinarum NRC-34001</taxon>
    </lineage>
</organism>
<dbReference type="GeneID" id="5955054"/>
<dbReference type="EnsemblBacteria" id="CAP15253">
    <property type="protein sequence ID" value="CAP15253"/>
    <property type="gene ID" value="OE_6098R"/>
</dbReference>
<feature type="compositionally biased region" description="Basic and acidic residues" evidence="1">
    <location>
        <begin position="188"/>
        <end position="197"/>
    </location>
</feature>
<sequence length="203" mass="23197">MSERTDTPAPADAHADTVFDVGSADAYEKQRRVHRFLSQETRNHIIQVLLGHPSHLASITELDYFIPKSRSTIREQLDNLADRNIVSKYHHEPNEGERGLPTDFWGPTEFGVELLYEYKYLRGVPIMRSLHDHTALTEQVERHLNAARPDLPEAVTDALEFDEIDVTESESAEDRRAALQEGSLFTDETPKEERSESPIDDLF</sequence>
<evidence type="ECO:0000256" key="1">
    <source>
        <dbReference type="SAM" id="MobiDB-lite"/>
    </source>
</evidence>
<evidence type="ECO:0000313" key="2">
    <source>
        <dbReference type="EMBL" id="CAP15253.1"/>
    </source>
</evidence>
<dbReference type="KEGG" id="hsl:OE_6098R"/>
<accession>B0R9G7</accession>
<geneLocation type="plasmid" evidence="2 3">
    <name>PHS2</name>
</geneLocation>
<protein>
    <submittedName>
        <fullName evidence="2">HTH domain protein</fullName>
    </submittedName>
</protein>
<dbReference type="Proteomes" id="UP000001321">
    <property type="component" value="Plasmid PHS2"/>
</dbReference>
<dbReference type="HOGENOM" id="CLU_1297468_0_0_2"/>